<dbReference type="EMBL" id="JAPDRP010000001">
    <property type="protein sequence ID" value="KAJ9649711.1"/>
    <property type="molecule type" value="Genomic_DNA"/>
</dbReference>
<keyword evidence="2" id="KW-1185">Reference proteome</keyword>
<sequence length="360" mass="38906">MGSSSPIKIAVIGTGLIGPRHAQAVLNEPDAILSCVVDPSPAAEAVAKQLKVPRYASVQQLLASSSKPDAAIVCTPNHTHVPISKELLDGGIHVLCEKPISIDIPSGQDLIQHAASLNLHLLIGHHRRFNRYIITTKRLLTFQSLGRIIAVSGLWTLYKPPSYFDAPTEWRRTASGGPILINLIHEIDILHHLLGPIVRVSAEATPSQRGHEAEEGAAILLRFASGAVGTFVLSDAVPSPYNFEAGTGENPTIPVTGQDIYRIFGTEACLSVPDMRLWSYGQGEKSWTSGMREEVVGVEEMRVPFELQVAHLVRVVRGVEAPSCSGLDGLRAVVVCDAVKRALETGGLLIYHLRAFKRVD</sequence>
<gene>
    <name evidence="1" type="ORF">H2199_000490</name>
</gene>
<comment type="caution">
    <text evidence="1">The sequence shown here is derived from an EMBL/GenBank/DDBJ whole genome shotgun (WGS) entry which is preliminary data.</text>
</comment>
<name>A0ACC2ZQ80_9PEZI</name>
<accession>A0ACC2ZQ80</accession>
<proteinExistence type="predicted"/>
<evidence type="ECO:0000313" key="1">
    <source>
        <dbReference type="EMBL" id="KAJ9649711.1"/>
    </source>
</evidence>
<dbReference type="Proteomes" id="UP001172680">
    <property type="component" value="Unassembled WGS sequence"/>
</dbReference>
<protein>
    <submittedName>
        <fullName evidence="1">Uncharacterized protein</fullName>
    </submittedName>
</protein>
<organism evidence="1 2">
    <name type="scientific">Coniosporium tulheliwenetii</name>
    <dbReference type="NCBI Taxonomy" id="3383036"/>
    <lineage>
        <taxon>Eukaryota</taxon>
        <taxon>Fungi</taxon>
        <taxon>Dikarya</taxon>
        <taxon>Ascomycota</taxon>
        <taxon>Pezizomycotina</taxon>
        <taxon>Dothideomycetes</taxon>
        <taxon>Dothideomycetes incertae sedis</taxon>
        <taxon>Coniosporium</taxon>
    </lineage>
</organism>
<reference evidence="1" key="1">
    <citation type="submission" date="2022-10" db="EMBL/GenBank/DDBJ databases">
        <title>Culturing micro-colonial fungi from biological soil crusts in the Mojave desert and describing Neophaeococcomyces mojavensis, and introducing the new genera and species Taxawa tesnikishii.</title>
        <authorList>
            <person name="Kurbessoian T."/>
            <person name="Stajich J.E."/>
        </authorList>
    </citation>
    <scope>NUCLEOTIDE SEQUENCE</scope>
    <source>
        <strain evidence="1">JES_115</strain>
    </source>
</reference>
<evidence type="ECO:0000313" key="2">
    <source>
        <dbReference type="Proteomes" id="UP001172680"/>
    </source>
</evidence>